<dbReference type="PROSITE" id="PS51353">
    <property type="entry name" value="ARSC"/>
    <property type="match status" value="1"/>
</dbReference>
<comment type="similarity">
    <text evidence="1 2">Belongs to the ArsC family.</text>
</comment>
<comment type="caution">
    <text evidence="3">The sequence shown here is derived from an EMBL/GenBank/DDBJ whole genome shotgun (WGS) entry which is preliminary data.</text>
</comment>
<dbReference type="EMBL" id="PUGF01000002">
    <property type="protein sequence ID" value="PRC94763.1"/>
    <property type="molecule type" value="Genomic_DNA"/>
</dbReference>
<dbReference type="SUPFAM" id="SSF52833">
    <property type="entry name" value="Thioredoxin-like"/>
    <property type="match status" value="1"/>
</dbReference>
<dbReference type="InterPro" id="IPR006660">
    <property type="entry name" value="Arsenate_reductase-like"/>
</dbReference>
<dbReference type="InterPro" id="IPR036249">
    <property type="entry name" value="Thioredoxin-like_sf"/>
</dbReference>
<protein>
    <submittedName>
        <fullName evidence="3">Arsenate reductase and related proteins glutaredoxin family</fullName>
    </submittedName>
</protein>
<name>A0A2S9H4B4_9BURK</name>
<gene>
    <name evidence="3" type="ORF">S2091_0766</name>
</gene>
<dbReference type="RefSeq" id="WP_105530461.1">
    <property type="nucleotide sequence ID" value="NZ_PUGF01000002.1"/>
</dbReference>
<accession>A0A2S9H4B4</accession>
<evidence type="ECO:0000313" key="3">
    <source>
        <dbReference type="EMBL" id="PRC94763.1"/>
    </source>
</evidence>
<dbReference type="Proteomes" id="UP000237839">
    <property type="component" value="Unassembled WGS sequence"/>
</dbReference>
<dbReference type="PANTHER" id="PTHR30041">
    <property type="entry name" value="ARSENATE REDUCTASE"/>
    <property type="match status" value="1"/>
</dbReference>
<dbReference type="AlphaFoldDB" id="A0A2S9H4B4"/>
<organism evidence="3 4">
    <name type="scientific">Solimicrobium silvestre</name>
    <dbReference type="NCBI Taxonomy" id="2099400"/>
    <lineage>
        <taxon>Bacteria</taxon>
        <taxon>Pseudomonadati</taxon>
        <taxon>Pseudomonadota</taxon>
        <taxon>Betaproteobacteria</taxon>
        <taxon>Burkholderiales</taxon>
        <taxon>Oxalobacteraceae</taxon>
        <taxon>Solimicrobium</taxon>
    </lineage>
</organism>
<proteinExistence type="inferred from homology"/>
<evidence type="ECO:0000313" key="4">
    <source>
        <dbReference type="Proteomes" id="UP000237839"/>
    </source>
</evidence>
<dbReference type="Gene3D" id="3.40.30.10">
    <property type="entry name" value="Glutaredoxin"/>
    <property type="match status" value="1"/>
</dbReference>
<evidence type="ECO:0000256" key="2">
    <source>
        <dbReference type="PROSITE-ProRule" id="PRU01282"/>
    </source>
</evidence>
<dbReference type="OrthoDB" id="9790554at2"/>
<dbReference type="Pfam" id="PF03960">
    <property type="entry name" value="ArsC"/>
    <property type="match status" value="1"/>
</dbReference>
<keyword evidence="4" id="KW-1185">Reference proteome</keyword>
<dbReference type="PANTHER" id="PTHR30041:SF4">
    <property type="entry name" value="ARSENATE REDUCTASE"/>
    <property type="match status" value="1"/>
</dbReference>
<evidence type="ECO:0000256" key="1">
    <source>
        <dbReference type="ARBA" id="ARBA00007198"/>
    </source>
</evidence>
<reference evidence="3 4" key="1">
    <citation type="submission" date="2018-02" db="EMBL/GenBank/DDBJ databases">
        <title>Solimicrobium silvestre gen. nov., sp. nov., isolated from alpine forest soil.</title>
        <authorList>
            <person name="Margesin R."/>
            <person name="Albuquerque L."/>
            <person name="Zhang D.-C."/>
            <person name="Froufe H.J.C."/>
            <person name="Severino R."/>
            <person name="Roxo I."/>
            <person name="Egas C."/>
            <person name="Da Costa M.S."/>
        </authorList>
    </citation>
    <scope>NUCLEOTIDE SEQUENCE [LARGE SCALE GENOMIC DNA]</scope>
    <source>
        <strain evidence="3 4">S20-91</strain>
    </source>
</reference>
<sequence length="108" mass="12292">MITIYHNPRCSKSRAALELTQQFAEQNQLALSVIEYLKTLLNLDELRALQKQLGEQSRDMVREYGALEPEQQCAILLAQPELLQRPIISYQGRAVIGRSPESIQALLK</sequence>